<dbReference type="AlphaFoldDB" id="A0A1H2DN22"/>
<reference evidence="4" key="1">
    <citation type="submission" date="2016-10" db="EMBL/GenBank/DDBJ databases">
        <authorList>
            <person name="Varghese N."/>
            <person name="Submissions S."/>
        </authorList>
    </citation>
    <scope>NUCLEOTIDE SEQUENCE [LARGE SCALE GENOMIC DNA]</scope>
    <source>
        <strain evidence="4">DSM 3384</strain>
    </source>
</reference>
<feature type="region of interest" description="Disordered" evidence="1">
    <location>
        <begin position="87"/>
        <end position="112"/>
    </location>
</feature>
<dbReference type="SUPFAM" id="SSF47413">
    <property type="entry name" value="lambda repressor-like DNA-binding domains"/>
    <property type="match status" value="1"/>
</dbReference>
<name>A0A1H2DN22_9BACT</name>
<dbReference type="InterPro" id="IPR001387">
    <property type="entry name" value="Cro/C1-type_HTH"/>
</dbReference>
<protein>
    <submittedName>
        <fullName evidence="3">Helix-turn-helix domain-containing protein</fullName>
    </submittedName>
</protein>
<organism evidence="3 4">
    <name type="scientific">Desulfobacula phenolica</name>
    <dbReference type="NCBI Taxonomy" id="90732"/>
    <lineage>
        <taxon>Bacteria</taxon>
        <taxon>Pseudomonadati</taxon>
        <taxon>Thermodesulfobacteriota</taxon>
        <taxon>Desulfobacteria</taxon>
        <taxon>Desulfobacterales</taxon>
        <taxon>Desulfobacteraceae</taxon>
        <taxon>Desulfobacula</taxon>
    </lineage>
</organism>
<evidence type="ECO:0000313" key="4">
    <source>
        <dbReference type="Proteomes" id="UP000199608"/>
    </source>
</evidence>
<dbReference type="SMART" id="SM00530">
    <property type="entry name" value="HTH_XRE"/>
    <property type="match status" value="1"/>
</dbReference>
<dbReference type="InterPro" id="IPR010982">
    <property type="entry name" value="Lambda_DNA-bd_dom_sf"/>
</dbReference>
<dbReference type="PROSITE" id="PS50943">
    <property type="entry name" value="HTH_CROC1"/>
    <property type="match status" value="1"/>
</dbReference>
<sequence length="112" mass="12582">MMFEKMSPVAIAGQLGERLKQARLNADLTQAELASRTGLNRRTILNAEKGNVQLKNLIAILISLGMVEQINVFLPVQEISPLQLAKLKGKKRQRASRSQKRKSQISEDKSLW</sequence>
<dbReference type="RefSeq" id="WP_014956788.1">
    <property type="nucleotide sequence ID" value="NZ_FNLL01000001.1"/>
</dbReference>
<feature type="compositionally biased region" description="Basic residues" evidence="1">
    <location>
        <begin position="87"/>
        <end position="103"/>
    </location>
</feature>
<dbReference type="GO" id="GO:0003677">
    <property type="term" value="F:DNA binding"/>
    <property type="evidence" value="ECO:0007669"/>
    <property type="project" value="InterPro"/>
</dbReference>
<keyword evidence="4" id="KW-1185">Reference proteome</keyword>
<evidence type="ECO:0000259" key="2">
    <source>
        <dbReference type="PROSITE" id="PS50943"/>
    </source>
</evidence>
<dbReference type="Proteomes" id="UP000199608">
    <property type="component" value="Unassembled WGS sequence"/>
</dbReference>
<dbReference type="Pfam" id="PF13560">
    <property type="entry name" value="HTH_31"/>
    <property type="match status" value="1"/>
</dbReference>
<gene>
    <name evidence="3" type="ORF">SAMN04487931_101194</name>
</gene>
<dbReference type="EMBL" id="FNLL01000001">
    <property type="protein sequence ID" value="SDT84295.1"/>
    <property type="molecule type" value="Genomic_DNA"/>
</dbReference>
<evidence type="ECO:0000313" key="3">
    <source>
        <dbReference type="EMBL" id="SDT84295.1"/>
    </source>
</evidence>
<accession>A0A1H2DN22</accession>
<dbReference type="CDD" id="cd00093">
    <property type="entry name" value="HTH_XRE"/>
    <property type="match status" value="1"/>
</dbReference>
<evidence type="ECO:0000256" key="1">
    <source>
        <dbReference type="SAM" id="MobiDB-lite"/>
    </source>
</evidence>
<dbReference type="Gene3D" id="1.10.260.40">
    <property type="entry name" value="lambda repressor-like DNA-binding domains"/>
    <property type="match status" value="1"/>
</dbReference>
<proteinExistence type="predicted"/>
<feature type="domain" description="HTH cro/C1-type" evidence="2">
    <location>
        <begin position="19"/>
        <end position="70"/>
    </location>
</feature>